<reference evidence="1" key="2">
    <citation type="submission" date="2019-04" db="EMBL/GenBank/DDBJ databases">
        <authorList>
            <person name="Pasella M."/>
        </authorList>
    </citation>
    <scope>NUCLEOTIDE SEQUENCE</scope>
    <source>
        <strain evidence="1">HV05337</strain>
    </source>
</reference>
<organism evidence="1">
    <name type="scientific">Leiomenia cribrosa</name>
    <dbReference type="NCBI Taxonomy" id="217483"/>
    <lineage>
        <taxon>Eukaryota</taxon>
        <taxon>Rhodophyta</taxon>
        <taxon>Florideophyceae</taxon>
        <taxon>Rhodymeniophycidae</taxon>
        <taxon>Gigartinales</taxon>
        <taxon>Kallymeniaceae</taxon>
        <taxon>Leiomenia</taxon>
    </lineage>
</organism>
<geneLocation type="plastid" evidence="1"/>
<name>A0A4D6WV05_9FLOR</name>
<gene>
    <name evidence="1" type="primary">petP</name>
</gene>
<proteinExistence type="predicted"/>
<dbReference type="EMBL" id="MK814681">
    <property type="protein sequence ID" value="QCI07469.1"/>
    <property type="molecule type" value="Genomic_DNA"/>
</dbReference>
<keyword evidence="1" id="KW-0934">Plastid</keyword>
<evidence type="ECO:0000313" key="1">
    <source>
        <dbReference type="EMBL" id="QCI07469.1"/>
    </source>
</evidence>
<sequence>MNIILGKKIKIKELKNCTQITIINYLNKHGIIKGKKNIYGKYYAPLIEFQDYTRLWIMPQELEII</sequence>
<reference evidence="1" key="1">
    <citation type="journal article" date="2019" name="Mol. Phylogenet. Evol.">
        <title>Morphological evolution and classification of the red algal order Ceramiales inferred using plastid phylogenomics.</title>
        <authorList>
            <person name="Diaz-Tapia P."/>
            <person name="Pasella M.M."/>
            <person name="Verbruggen H."/>
            <person name="Maggs C.A."/>
        </authorList>
    </citation>
    <scope>NUCLEOTIDE SEQUENCE</scope>
    <source>
        <strain evidence="1">HV05337</strain>
    </source>
</reference>
<dbReference type="AlphaFoldDB" id="A0A4D6WV05"/>
<protein>
    <submittedName>
        <fullName evidence="1">Cytochrome b6-f complex subunit PetP</fullName>
    </submittedName>
</protein>
<accession>A0A4D6WV05</accession>